<dbReference type="Proteomes" id="UP000822688">
    <property type="component" value="Chromosome 1"/>
</dbReference>
<dbReference type="SUPFAM" id="SSF48264">
    <property type="entry name" value="Cytochrome P450"/>
    <property type="match status" value="1"/>
</dbReference>
<evidence type="ECO:0000256" key="4">
    <source>
        <dbReference type="ARBA" id="ARBA00023004"/>
    </source>
</evidence>
<evidence type="ECO:0000256" key="6">
    <source>
        <dbReference type="RuleBase" id="RU000461"/>
    </source>
</evidence>
<dbReference type="CDD" id="cd20618">
    <property type="entry name" value="CYP71_clan"/>
    <property type="match status" value="1"/>
</dbReference>
<dbReference type="Pfam" id="PF00067">
    <property type="entry name" value="p450"/>
    <property type="match status" value="1"/>
</dbReference>
<dbReference type="GO" id="GO:0004497">
    <property type="term" value="F:monooxygenase activity"/>
    <property type="evidence" value="ECO:0007669"/>
    <property type="project" value="UniProtKB-KW"/>
</dbReference>
<dbReference type="EMBL" id="CM026421">
    <property type="protein sequence ID" value="KAG0589892.1"/>
    <property type="molecule type" value="Genomic_DNA"/>
</dbReference>
<comment type="cofactor">
    <cofactor evidence="5">
        <name>heme</name>
        <dbReference type="ChEBI" id="CHEBI:30413"/>
    </cofactor>
</comment>
<dbReference type="PRINTS" id="PR00385">
    <property type="entry name" value="P450"/>
</dbReference>
<comment type="similarity">
    <text evidence="1 6">Belongs to the cytochrome P450 family.</text>
</comment>
<dbReference type="FunFam" id="1.10.630.10:FF:000026">
    <property type="entry name" value="Cytochrome P450 82C4"/>
    <property type="match status" value="1"/>
</dbReference>
<keyword evidence="7" id="KW-1133">Transmembrane helix</keyword>
<dbReference type="PANTHER" id="PTHR47944">
    <property type="entry name" value="CYTOCHROME P450 98A9"/>
    <property type="match status" value="1"/>
</dbReference>
<dbReference type="GO" id="GO:0020037">
    <property type="term" value="F:heme binding"/>
    <property type="evidence" value="ECO:0007669"/>
    <property type="project" value="InterPro"/>
</dbReference>
<evidence type="ECO:0008006" key="10">
    <source>
        <dbReference type="Google" id="ProtNLM"/>
    </source>
</evidence>
<dbReference type="InterPro" id="IPR017972">
    <property type="entry name" value="Cyt_P450_CS"/>
</dbReference>
<dbReference type="GO" id="GO:0016705">
    <property type="term" value="F:oxidoreductase activity, acting on paired donors, with incorporation or reduction of molecular oxygen"/>
    <property type="evidence" value="ECO:0007669"/>
    <property type="project" value="InterPro"/>
</dbReference>
<keyword evidence="2 5" id="KW-0479">Metal-binding</keyword>
<evidence type="ECO:0000256" key="1">
    <source>
        <dbReference type="ARBA" id="ARBA00010617"/>
    </source>
</evidence>
<evidence type="ECO:0000313" key="9">
    <source>
        <dbReference type="Proteomes" id="UP000822688"/>
    </source>
</evidence>
<dbReference type="PROSITE" id="PS00086">
    <property type="entry name" value="CYTOCHROME_P450"/>
    <property type="match status" value="1"/>
</dbReference>
<reference evidence="8" key="1">
    <citation type="submission" date="2020-06" db="EMBL/GenBank/DDBJ databases">
        <title>WGS assembly of Ceratodon purpureus strain R40.</title>
        <authorList>
            <person name="Carey S.B."/>
            <person name="Jenkins J."/>
            <person name="Shu S."/>
            <person name="Lovell J.T."/>
            <person name="Sreedasyam A."/>
            <person name="Maumus F."/>
            <person name="Tiley G.P."/>
            <person name="Fernandez-Pozo N."/>
            <person name="Barry K."/>
            <person name="Chen C."/>
            <person name="Wang M."/>
            <person name="Lipzen A."/>
            <person name="Daum C."/>
            <person name="Saski C.A."/>
            <person name="Payton A.C."/>
            <person name="Mcbreen J.C."/>
            <person name="Conrad R.E."/>
            <person name="Kollar L.M."/>
            <person name="Olsson S."/>
            <person name="Huttunen S."/>
            <person name="Landis J.B."/>
            <person name="Wickett N.J."/>
            <person name="Johnson M.G."/>
            <person name="Rensing S.A."/>
            <person name="Grimwood J."/>
            <person name="Schmutz J."/>
            <person name="Mcdaniel S.F."/>
        </authorList>
    </citation>
    <scope>NUCLEOTIDE SEQUENCE</scope>
    <source>
        <strain evidence="8">R40</strain>
    </source>
</reference>
<keyword evidence="4 5" id="KW-0408">Iron</keyword>
<protein>
    <recommendedName>
        <fullName evidence="10">Cytochrome P450</fullName>
    </recommendedName>
</protein>
<keyword evidence="6" id="KW-0503">Monooxygenase</keyword>
<dbReference type="PANTHER" id="PTHR47944:SF19">
    <property type="entry name" value="CYTOCHROME P450 77A4"/>
    <property type="match status" value="1"/>
</dbReference>
<accession>A0A8T0J3V6</accession>
<keyword evidence="7" id="KW-0472">Membrane</keyword>
<keyword evidence="7" id="KW-0812">Transmembrane</keyword>
<evidence type="ECO:0000256" key="5">
    <source>
        <dbReference type="PIRSR" id="PIRSR602401-1"/>
    </source>
</evidence>
<proteinExistence type="inferred from homology"/>
<dbReference type="AlphaFoldDB" id="A0A8T0J3V6"/>
<feature type="binding site" description="axial binding residue" evidence="5">
    <location>
        <position position="473"/>
    </location>
    <ligand>
        <name>heme</name>
        <dbReference type="ChEBI" id="CHEBI:30413"/>
    </ligand>
    <ligandPart>
        <name>Fe</name>
        <dbReference type="ChEBI" id="CHEBI:18248"/>
    </ligandPart>
</feature>
<keyword evidence="9" id="KW-1185">Reference proteome</keyword>
<keyword evidence="5 6" id="KW-0349">Heme</keyword>
<dbReference type="Gene3D" id="1.10.630.10">
    <property type="entry name" value="Cytochrome P450"/>
    <property type="match status" value="1"/>
</dbReference>
<evidence type="ECO:0000256" key="2">
    <source>
        <dbReference type="ARBA" id="ARBA00022723"/>
    </source>
</evidence>
<comment type="caution">
    <text evidence="8">The sequence shown here is derived from an EMBL/GenBank/DDBJ whole genome shotgun (WGS) entry which is preliminary data.</text>
</comment>
<dbReference type="PRINTS" id="PR00463">
    <property type="entry name" value="EP450I"/>
</dbReference>
<dbReference type="InterPro" id="IPR001128">
    <property type="entry name" value="Cyt_P450"/>
</dbReference>
<sequence length="538" mass="61082">MAASVFNATQVISVLTNVRNELANSSLGLNQSLVLIVLLALTPFFFLRWLSTRKLPPAPPSWPLIGHLHLLGTHAHQSMAVLSKKYAPEGIMYLKFGLKGGIIVSSPEVAKEIFKKHDLAFSQRPELIVTDLLVTNKHGVGFQQYNASWRNLRKIFTQEVLSPDRMQYAEGLRANEMDYMVNSIFKDVTRNPKEPVEVNKYFWVLTINFISRMVLSKRYFSNNPEEESEEAAEFKYVINEQFFLLGSIFPADSFPFLERFDIGGLQKRTKTLLPRFQGILTKILTERREQRKQEGDAHVDVDMVDVLLTNQEKGEITDLNIRGVVWDAFAGGTDTQIVTVEWAMAHIIADPKIYETLRSELDREVGVDRRVTESDIPRLKYLNAIMKETFRLHPPTPLLLPRETNEACTVAGYYVPPNTRLFVNVWAMGHDPEVWENPLEFRPERFLQPELQGVDVQGQHFNLIPFGFGRRICPALAIGMVGVQLGIASLVQGFDWSLPDGVTAEEMDMSEEPGINIRMASPLRAVAKPRLEAHLYSS</sequence>
<name>A0A8T0J3V6_CERPU</name>
<evidence type="ECO:0000313" key="8">
    <source>
        <dbReference type="EMBL" id="KAG0589892.1"/>
    </source>
</evidence>
<dbReference type="GO" id="GO:0005506">
    <property type="term" value="F:iron ion binding"/>
    <property type="evidence" value="ECO:0007669"/>
    <property type="project" value="InterPro"/>
</dbReference>
<gene>
    <name evidence="8" type="ORF">KC19_1G056100</name>
</gene>
<evidence type="ECO:0000256" key="3">
    <source>
        <dbReference type="ARBA" id="ARBA00023002"/>
    </source>
</evidence>
<evidence type="ECO:0000256" key="7">
    <source>
        <dbReference type="SAM" id="Phobius"/>
    </source>
</evidence>
<feature type="transmembrane region" description="Helical" evidence="7">
    <location>
        <begin position="32"/>
        <end position="50"/>
    </location>
</feature>
<dbReference type="InterPro" id="IPR036396">
    <property type="entry name" value="Cyt_P450_sf"/>
</dbReference>
<keyword evidence="3 6" id="KW-0560">Oxidoreductase</keyword>
<organism evidence="8 9">
    <name type="scientific">Ceratodon purpureus</name>
    <name type="common">Fire moss</name>
    <name type="synonym">Dicranum purpureum</name>
    <dbReference type="NCBI Taxonomy" id="3225"/>
    <lineage>
        <taxon>Eukaryota</taxon>
        <taxon>Viridiplantae</taxon>
        <taxon>Streptophyta</taxon>
        <taxon>Embryophyta</taxon>
        <taxon>Bryophyta</taxon>
        <taxon>Bryophytina</taxon>
        <taxon>Bryopsida</taxon>
        <taxon>Dicranidae</taxon>
        <taxon>Pseudoditrichales</taxon>
        <taxon>Ditrichaceae</taxon>
        <taxon>Ceratodon</taxon>
    </lineage>
</organism>
<dbReference type="InterPro" id="IPR002401">
    <property type="entry name" value="Cyt_P450_E_grp-I"/>
</dbReference>